<keyword evidence="1" id="KW-0175">Coiled coil</keyword>
<comment type="caution">
    <text evidence="3">The sequence shown here is derived from an EMBL/GenBank/DDBJ whole genome shotgun (WGS) entry which is preliminary data.</text>
</comment>
<evidence type="ECO:0000313" key="4">
    <source>
        <dbReference type="Proteomes" id="UP000674143"/>
    </source>
</evidence>
<evidence type="ECO:0000313" key="3">
    <source>
        <dbReference type="EMBL" id="KAG5486886.1"/>
    </source>
</evidence>
<feature type="compositionally biased region" description="Polar residues" evidence="2">
    <location>
        <begin position="180"/>
        <end position="194"/>
    </location>
</feature>
<dbReference type="RefSeq" id="XP_067065680.1">
    <property type="nucleotide sequence ID" value="XM_067208275.1"/>
</dbReference>
<dbReference type="EMBL" id="JAFHLR010000007">
    <property type="protein sequence ID" value="KAG5486886.1"/>
    <property type="molecule type" value="Genomic_DNA"/>
</dbReference>
<dbReference type="AlphaFoldDB" id="A0A836H4V7"/>
<keyword evidence="4" id="KW-1185">Reference proteome</keyword>
<feature type="region of interest" description="Disordered" evidence="2">
    <location>
        <begin position="142"/>
        <end position="194"/>
    </location>
</feature>
<dbReference type="SMR" id="A0A836H4V7"/>
<proteinExistence type="predicted"/>
<reference evidence="4" key="2">
    <citation type="journal article" date="2021" name="Sci. Data">
        <title>Chromosome-scale genome sequencing, assembly and annotation of six genomes from subfamily Leishmaniinae.</title>
        <authorList>
            <person name="Almutairi H."/>
            <person name="Urbaniak M.D."/>
            <person name="Bates M.D."/>
            <person name="Jariyapan N."/>
            <person name="Kwakye-Nuako G."/>
            <person name="Thomaz Soccol V."/>
            <person name="Al-Salem W.S."/>
            <person name="Dillon R.J."/>
            <person name="Bates P.A."/>
            <person name="Gatherer D."/>
        </authorList>
    </citation>
    <scope>NUCLEOTIDE SEQUENCE [LARGE SCALE GENOMIC DNA]</scope>
</reference>
<gene>
    <name evidence="3" type="ORF">LSCM4_06354</name>
</gene>
<reference evidence="4" key="1">
    <citation type="journal article" date="2021" name="Microbiol. Resour. Announc.">
        <title>LGAAP: Leishmaniinae Genome Assembly and Annotation Pipeline.</title>
        <authorList>
            <person name="Almutairi H."/>
            <person name="Urbaniak M.D."/>
            <person name="Bates M.D."/>
            <person name="Jariyapan N."/>
            <person name="Kwakye-Nuako G."/>
            <person name="Thomaz-Soccol V."/>
            <person name="Al-Salem W.S."/>
            <person name="Dillon R.J."/>
            <person name="Bates P.A."/>
            <person name="Gatherer D."/>
        </authorList>
    </citation>
    <scope>NUCLEOTIDE SEQUENCE [LARGE SCALE GENOMIC DNA]</scope>
</reference>
<accession>A0A836H4V7</accession>
<dbReference type="GeneID" id="92362209"/>
<protein>
    <submittedName>
        <fullName evidence="3">Uncharacterized protein</fullName>
    </submittedName>
</protein>
<dbReference type="KEGG" id="loi:92362209"/>
<evidence type="ECO:0000256" key="1">
    <source>
        <dbReference type="SAM" id="Coils"/>
    </source>
</evidence>
<evidence type="ECO:0000256" key="2">
    <source>
        <dbReference type="SAM" id="MobiDB-lite"/>
    </source>
</evidence>
<dbReference type="Proteomes" id="UP000674143">
    <property type="component" value="Unassembled WGS sequence"/>
</dbReference>
<organism evidence="3 4">
    <name type="scientific">Leishmania orientalis</name>
    <dbReference type="NCBI Taxonomy" id="2249476"/>
    <lineage>
        <taxon>Eukaryota</taxon>
        <taxon>Discoba</taxon>
        <taxon>Euglenozoa</taxon>
        <taxon>Kinetoplastea</taxon>
        <taxon>Metakinetoplastina</taxon>
        <taxon>Trypanosomatida</taxon>
        <taxon>Trypanosomatidae</taxon>
        <taxon>Leishmaniinae</taxon>
        <taxon>Leishmania</taxon>
    </lineage>
</organism>
<sequence>MNAFLCTSCGTPACLVLSVTPALPSSSTASADNTKLLQRKGALPSLVRFCVVCGNELPFCSDVPPVQQPTDVITATRSAQQCVAASHPSSKSLTAPTAMVSVATMHAAVLAVARQHNAEKMKLQQELNQLKAVLAAAVGRHPALPQPEGAPDGTAVSPHHGKEVPSLDADRGYDLHRSRNGSYASSDPSRTRSPSIVLPAYCAGRPGTPPDDAAGALVATPGIASMPGQQPAPPRCSHTLPRHSRSYDSDIVLPGHAAAADTVASTRLEARLRSVRSPSLLCERPSASAPLTQQEPFPAALRRRWCEDGERDRHQRQHDEHARLREALLQRL</sequence>
<feature type="coiled-coil region" evidence="1">
    <location>
        <begin position="113"/>
        <end position="140"/>
    </location>
</feature>
<feature type="compositionally biased region" description="Basic and acidic residues" evidence="2">
    <location>
        <begin position="160"/>
        <end position="177"/>
    </location>
</feature>
<name>A0A836H4V7_9TRYP</name>